<protein>
    <submittedName>
        <fullName evidence="2">Uncharacterized protein</fullName>
    </submittedName>
</protein>
<name>A0A4S4KIP0_9APHY</name>
<sequence>MLWRRHARKKRAKATVMFATAKRLHRKGGWRYRLVRFGEKLFGHKRSYPVDPREQERIQMEKLRSSEEARYNRDMDKFIDAYDYSRAGSSRGPSPIPSLYERERERERAHDRLVNQRTGNNLHHRRLSGASLTNGSLYSQVTGMPKRAPEPRQPVRNARDLLPSRFSATSYATSSNHSGAQETLPPPPDLLEASRPPTPAQEYARTVKLGSQQPEPRGTYWLQPTNTGNSNNPFLR</sequence>
<organism evidence="2 3">
    <name type="scientific">Hermanssonia centrifuga</name>
    <dbReference type="NCBI Taxonomy" id="98765"/>
    <lineage>
        <taxon>Eukaryota</taxon>
        <taxon>Fungi</taxon>
        <taxon>Dikarya</taxon>
        <taxon>Basidiomycota</taxon>
        <taxon>Agaricomycotina</taxon>
        <taxon>Agaricomycetes</taxon>
        <taxon>Polyporales</taxon>
        <taxon>Meruliaceae</taxon>
        <taxon>Hermanssonia</taxon>
    </lineage>
</organism>
<evidence type="ECO:0000313" key="3">
    <source>
        <dbReference type="Proteomes" id="UP000309038"/>
    </source>
</evidence>
<reference evidence="2 3" key="1">
    <citation type="submission" date="2019-02" db="EMBL/GenBank/DDBJ databases">
        <title>Genome sequencing of the rare red list fungi Phlebia centrifuga.</title>
        <authorList>
            <person name="Buettner E."/>
            <person name="Kellner H."/>
        </authorList>
    </citation>
    <scope>NUCLEOTIDE SEQUENCE [LARGE SCALE GENOMIC DNA]</scope>
    <source>
        <strain evidence="2 3">DSM 108282</strain>
    </source>
</reference>
<feature type="region of interest" description="Disordered" evidence="1">
    <location>
        <begin position="126"/>
        <end position="236"/>
    </location>
</feature>
<feature type="compositionally biased region" description="Polar residues" evidence="1">
    <location>
        <begin position="222"/>
        <end position="236"/>
    </location>
</feature>
<gene>
    <name evidence="2" type="ORF">EW026_g4507</name>
</gene>
<dbReference type="AlphaFoldDB" id="A0A4S4KIP0"/>
<evidence type="ECO:0000256" key="1">
    <source>
        <dbReference type="SAM" id="MobiDB-lite"/>
    </source>
</evidence>
<feature type="compositionally biased region" description="Polar residues" evidence="1">
    <location>
        <begin position="166"/>
        <end position="181"/>
    </location>
</feature>
<dbReference type="EMBL" id="SGPJ01000164">
    <property type="protein sequence ID" value="THG97507.1"/>
    <property type="molecule type" value="Genomic_DNA"/>
</dbReference>
<dbReference type="Proteomes" id="UP000309038">
    <property type="component" value="Unassembled WGS sequence"/>
</dbReference>
<comment type="caution">
    <text evidence="2">The sequence shown here is derived from an EMBL/GenBank/DDBJ whole genome shotgun (WGS) entry which is preliminary data.</text>
</comment>
<accession>A0A4S4KIP0</accession>
<evidence type="ECO:0000313" key="2">
    <source>
        <dbReference type="EMBL" id="THG97507.1"/>
    </source>
</evidence>
<proteinExistence type="predicted"/>
<feature type="compositionally biased region" description="Polar residues" evidence="1">
    <location>
        <begin position="130"/>
        <end position="142"/>
    </location>
</feature>
<keyword evidence="3" id="KW-1185">Reference proteome</keyword>